<accession>A0A016U6D0</accession>
<comment type="caution">
    <text evidence="1">The sequence shown here is derived from an EMBL/GenBank/DDBJ whole genome shotgun (WGS) entry which is preliminary data.</text>
</comment>
<organism evidence="1 2">
    <name type="scientific">Ancylostoma ceylanicum</name>
    <dbReference type="NCBI Taxonomy" id="53326"/>
    <lineage>
        <taxon>Eukaryota</taxon>
        <taxon>Metazoa</taxon>
        <taxon>Ecdysozoa</taxon>
        <taxon>Nematoda</taxon>
        <taxon>Chromadorea</taxon>
        <taxon>Rhabditida</taxon>
        <taxon>Rhabditina</taxon>
        <taxon>Rhabditomorpha</taxon>
        <taxon>Strongyloidea</taxon>
        <taxon>Ancylostomatidae</taxon>
        <taxon>Ancylostomatinae</taxon>
        <taxon>Ancylostoma</taxon>
    </lineage>
</organism>
<dbReference type="EMBL" id="JARK01001391">
    <property type="protein sequence ID" value="EYC10402.1"/>
    <property type="molecule type" value="Genomic_DNA"/>
</dbReference>
<evidence type="ECO:0000313" key="1">
    <source>
        <dbReference type="EMBL" id="EYC10402.1"/>
    </source>
</evidence>
<name>A0A016U6D0_9BILA</name>
<dbReference type="AlphaFoldDB" id="A0A016U6D0"/>
<reference evidence="2" key="1">
    <citation type="journal article" date="2015" name="Nat. Genet.">
        <title>The genome and transcriptome of the zoonotic hookworm Ancylostoma ceylanicum identify infection-specific gene families.</title>
        <authorList>
            <person name="Schwarz E.M."/>
            <person name="Hu Y."/>
            <person name="Antoshechkin I."/>
            <person name="Miller M.M."/>
            <person name="Sternberg P.W."/>
            <person name="Aroian R.V."/>
        </authorList>
    </citation>
    <scope>NUCLEOTIDE SEQUENCE</scope>
    <source>
        <strain evidence="2">HY135</strain>
    </source>
</reference>
<keyword evidence="2" id="KW-1185">Reference proteome</keyword>
<dbReference type="Proteomes" id="UP000024635">
    <property type="component" value="Unassembled WGS sequence"/>
</dbReference>
<evidence type="ECO:0000313" key="2">
    <source>
        <dbReference type="Proteomes" id="UP000024635"/>
    </source>
</evidence>
<sequence>MRKWAEYEAKLAGWLARGKERWRREEAVWAAAAAACFSLAVSQQDMDRRLLLQPSARPSLRRIDRWLAVAAAAAEPRGGLPRVVVWCSGRRRRGERGADDGTAATYIVLDALSGTRPTQVHKLQTAAVGATPDTSTLTW</sequence>
<gene>
    <name evidence="1" type="primary">Acey_s0055.g2541</name>
    <name evidence="1" type="ORF">Y032_0055g2541</name>
</gene>
<proteinExistence type="predicted"/>
<protein>
    <submittedName>
        <fullName evidence="1">Uncharacterized protein</fullName>
    </submittedName>
</protein>